<gene>
    <name evidence="2" type="ORF">AFUS01_LOCUS34144</name>
</gene>
<dbReference type="SMART" id="SM00847">
    <property type="entry name" value="HA2"/>
    <property type="match status" value="1"/>
</dbReference>
<sequence length="100" mass="11084">MTVMTTVDNRLTYSTCDGDITFMGQIMTSLPISPQCSRLILLGHCFGVTKEAIIIAAGLSGKSPFSTPFNKQLDSYLQKLNWAKKSYSDCLAILHAYRML</sequence>
<feature type="domain" description="Helicase-associated" evidence="1">
    <location>
        <begin position="17"/>
        <end position="94"/>
    </location>
</feature>
<protein>
    <recommendedName>
        <fullName evidence="1">Helicase-associated domain-containing protein</fullName>
    </recommendedName>
</protein>
<evidence type="ECO:0000313" key="2">
    <source>
        <dbReference type="EMBL" id="CAG7823959.1"/>
    </source>
</evidence>
<dbReference type="Pfam" id="PF21010">
    <property type="entry name" value="HA2_C"/>
    <property type="match status" value="1"/>
</dbReference>
<dbReference type="Proteomes" id="UP000708208">
    <property type="component" value="Unassembled WGS sequence"/>
</dbReference>
<evidence type="ECO:0000259" key="1">
    <source>
        <dbReference type="SMART" id="SM00847"/>
    </source>
</evidence>
<keyword evidence="3" id="KW-1185">Reference proteome</keyword>
<organism evidence="2 3">
    <name type="scientific">Allacma fusca</name>
    <dbReference type="NCBI Taxonomy" id="39272"/>
    <lineage>
        <taxon>Eukaryota</taxon>
        <taxon>Metazoa</taxon>
        <taxon>Ecdysozoa</taxon>
        <taxon>Arthropoda</taxon>
        <taxon>Hexapoda</taxon>
        <taxon>Collembola</taxon>
        <taxon>Symphypleona</taxon>
        <taxon>Sminthuridae</taxon>
        <taxon>Allacma</taxon>
    </lineage>
</organism>
<dbReference type="OrthoDB" id="66977at2759"/>
<dbReference type="AlphaFoldDB" id="A0A8J2KV19"/>
<name>A0A8J2KV19_9HEXA</name>
<accession>A0A8J2KV19</accession>
<dbReference type="InterPro" id="IPR007502">
    <property type="entry name" value="Helicase-assoc_dom"/>
</dbReference>
<comment type="caution">
    <text evidence="2">The sequence shown here is derived from an EMBL/GenBank/DDBJ whole genome shotgun (WGS) entry which is preliminary data.</text>
</comment>
<dbReference type="EMBL" id="CAJVCH010531171">
    <property type="protein sequence ID" value="CAG7823959.1"/>
    <property type="molecule type" value="Genomic_DNA"/>
</dbReference>
<evidence type="ECO:0000313" key="3">
    <source>
        <dbReference type="Proteomes" id="UP000708208"/>
    </source>
</evidence>
<proteinExistence type="predicted"/>
<reference evidence="2" key="1">
    <citation type="submission" date="2021-06" db="EMBL/GenBank/DDBJ databases">
        <authorList>
            <person name="Hodson N. C."/>
            <person name="Mongue J. A."/>
            <person name="Jaron S. K."/>
        </authorList>
    </citation>
    <scope>NUCLEOTIDE SEQUENCE</scope>
</reference>